<evidence type="ECO:0000313" key="2">
    <source>
        <dbReference type="Proteomes" id="UP000031036"/>
    </source>
</evidence>
<sequence length="465" mass="50811">MEVNVPETVRVDGVVVQVNEQLDYAYVHTVGLGRALISPLLKIEDVKVGAWLSLTVTQNDNFAPQHEGSRCRYAAVGELRAIGEVIPTASKIAKSGVTVVRAQTEAFIGSVREHGAIALSQYLGRIFVGPKLYESVDLKAGMWVDLGVHSADASQANAFCFWEAKTIAVIENSAKLESNIRRCHGRFAGFLEKNVCLLELSGRDEGFVCVRPSDFISSIPPRKLREAKAIQVYANHAVSPLKSFPVPVCYARVLEGDELEMLTENEAHPNLVATNSRDHHIAAVKDAVVSGVTPDGASVQGRFAGFLEKNVCLLELSGRDEGFVCVRPSDFISSIPPRKLREAKAIQVYANHAVSPLKSFPVPVCYARVLEGDELEMLTENEAHPNLVATNSRDHHIAAVKDAVVSGVTPDGASVQDEVQHDPNCSYAQLLHQLMKTGQVASVLRDHNRDLHERIVDFLKTIKCN</sequence>
<dbReference type="AlphaFoldDB" id="A0A0B2VCK3"/>
<dbReference type="Proteomes" id="UP000031036">
    <property type="component" value="Unassembled WGS sequence"/>
</dbReference>
<dbReference type="OrthoDB" id="5804714at2759"/>
<accession>A0A0B2VCK3</accession>
<name>A0A0B2VCK3_TOXCA</name>
<organism evidence="1 2">
    <name type="scientific">Toxocara canis</name>
    <name type="common">Canine roundworm</name>
    <dbReference type="NCBI Taxonomy" id="6265"/>
    <lineage>
        <taxon>Eukaryota</taxon>
        <taxon>Metazoa</taxon>
        <taxon>Ecdysozoa</taxon>
        <taxon>Nematoda</taxon>
        <taxon>Chromadorea</taxon>
        <taxon>Rhabditida</taxon>
        <taxon>Spirurina</taxon>
        <taxon>Ascaridomorpha</taxon>
        <taxon>Ascaridoidea</taxon>
        <taxon>Toxocaridae</taxon>
        <taxon>Toxocara</taxon>
    </lineage>
</organism>
<reference evidence="1 2" key="1">
    <citation type="submission" date="2014-11" db="EMBL/GenBank/DDBJ databases">
        <title>Genetic blueprint of the zoonotic pathogen Toxocara canis.</title>
        <authorList>
            <person name="Zhu X.-Q."/>
            <person name="Korhonen P.K."/>
            <person name="Cai H."/>
            <person name="Young N.D."/>
            <person name="Nejsum P."/>
            <person name="von Samson-Himmelstjerna G."/>
            <person name="Boag P.R."/>
            <person name="Tan P."/>
            <person name="Li Q."/>
            <person name="Min J."/>
            <person name="Yang Y."/>
            <person name="Wang X."/>
            <person name="Fang X."/>
            <person name="Hall R.S."/>
            <person name="Hofmann A."/>
            <person name="Sternberg P.W."/>
            <person name="Jex A.R."/>
            <person name="Gasser R.B."/>
        </authorList>
    </citation>
    <scope>NUCLEOTIDE SEQUENCE [LARGE SCALE GENOMIC DNA]</scope>
    <source>
        <strain evidence="1">PN_DK_2014</strain>
    </source>
</reference>
<proteinExistence type="predicted"/>
<protein>
    <submittedName>
        <fullName evidence="1">Uncharacterized protein</fullName>
    </submittedName>
</protein>
<gene>
    <name evidence="1" type="ORF">Tcan_07268</name>
</gene>
<dbReference type="EMBL" id="JPKZ01002050">
    <property type="protein sequence ID" value="KHN78715.1"/>
    <property type="molecule type" value="Genomic_DNA"/>
</dbReference>
<evidence type="ECO:0000313" key="1">
    <source>
        <dbReference type="EMBL" id="KHN78715.1"/>
    </source>
</evidence>
<comment type="caution">
    <text evidence="1">The sequence shown here is derived from an EMBL/GenBank/DDBJ whole genome shotgun (WGS) entry which is preliminary data.</text>
</comment>
<dbReference type="STRING" id="6265.A0A0B2VCK3"/>
<keyword evidence="2" id="KW-1185">Reference proteome</keyword>